<sequence>MYMWCWILLFFTLILLNTYAAPPKRDITENLPNAGKQSQWEQKEQKMPDQQEIIEKYKKYLRYLEIAYKILDSTPHWKKALKSMMQEGSQLSEHLGFRNWENLSKEELHKLIFKILIDISELEKQRKANFKVYEMKKKAEEEHLMQAQMSQVEHEKYKQQKKMEQQQHNKHEKLKHPGSRDQFEEAWEDIDKLEKSFYDPKTFFTLHDLDNDGYWNYMELNTVLVSEIEKLYNSSNPDNDLNERLVLLEDLYRMREHVMKQMDKDGDYRISLFEFLADAEAQEERPNEGWEDIGDNEQFTEEEFEIFKKEYAKQQGWGEDAYSASTSTPQYLYSGHQKQVNKVDNLSHASVYHSNDLPLHASDKDSTHVTMHQSLQQQHPMQQIEKTYGV</sequence>
<dbReference type="GO" id="GO:0005509">
    <property type="term" value="F:calcium ion binding"/>
    <property type="evidence" value="ECO:0007669"/>
    <property type="project" value="TreeGrafter"/>
</dbReference>
<name>A0A0N5CKH4_THECL</name>
<dbReference type="STRING" id="103827.A0A0N5CKH4"/>
<dbReference type="AlphaFoldDB" id="A0A0N5CKH4"/>
<dbReference type="InterPro" id="IPR040250">
    <property type="entry name" value="Nucleobindin"/>
</dbReference>
<evidence type="ECO:0000256" key="2">
    <source>
        <dbReference type="SAM" id="MobiDB-lite"/>
    </source>
</evidence>
<dbReference type="SUPFAM" id="SSF47473">
    <property type="entry name" value="EF-hand"/>
    <property type="match status" value="1"/>
</dbReference>
<reference evidence="6" key="1">
    <citation type="submission" date="2017-02" db="UniProtKB">
        <authorList>
            <consortium name="WormBaseParasite"/>
        </authorList>
    </citation>
    <scope>IDENTIFICATION</scope>
</reference>
<evidence type="ECO:0000313" key="4">
    <source>
        <dbReference type="EMBL" id="VDM95593.1"/>
    </source>
</evidence>
<gene>
    <name evidence="4" type="ORF">TCLT_LOCUS572</name>
</gene>
<organism evidence="6">
    <name type="scientific">Thelazia callipaeda</name>
    <name type="common">Oriental eyeworm</name>
    <name type="synonym">Parasitic nematode</name>
    <dbReference type="NCBI Taxonomy" id="103827"/>
    <lineage>
        <taxon>Eukaryota</taxon>
        <taxon>Metazoa</taxon>
        <taxon>Ecdysozoa</taxon>
        <taxon>Nematoda</taxon>
        <taxon>Chromadorea</taxon>
        <taxon>Rhabditida</taxon>
        <taxon>Spirurina</taxon>
        <taxon>Spiruromorpha</taxon>
        <taxon>Thelazioidea</taxon>
        <taxon>Thelaziidae</taxon>
        <taxon>Thelazia</taxon>
    </lineage>
</organism>
<protein>
    <submittedName>
        <fullName evidence="6">EF-hand domain-containing protein</fullName>
    </submittedName>
</protein>
<reference evidence="4 5" key="2">
    <citation type="submission" date="2018-11" db="EMBL/GenBank/DDBJ databases">
        <authorList>
            <consortium name="Pathogen Informatics"/>
        </authorList>
    </citation>
    <scope>NUCLEOTIDE SEQUENCE [LARGE SCALE GENOMIC DNA]</scope>
</reference>
<keyword evidence="5" id="KW-1185">Reference proteome</keyword>
<dbReference type="Proteomes" id="UP000276776">
    <property type="component" value="Unassembled WGS sequence"/>
</dbReference>
<feature type="region of interest" description="Disordered" evidence="2">
    <location>
        <begin position="156"/>
        <end position="181"/>
    </location>
</feature>
<feature type="compositionally biased region" description="Low complexity" evidence="2">
    <location>
        <begin position="371"/>
        <end position="383"/>
    </location>
</feature>
<keyword evidence="1 3" id="KW-0732">Signal</keyword>
<dbReference type="WBParaSite" id="TCLT_0000057101-mRNA-1">
    <property type="protein sequence ID" value="TCLT_0000057101-mRNA-1"/>
    <property type="gene ID" value="TCLT_0000057101"/>
</dbReference>
<evidence type="ECO:0000313" key="5">
    <source>
        <dbReference type="Proteomes" id="UP000276776"/>
    </source>
</evidence>
<feature type="compositionally biased region" description="Basic and acidic residues" evidence="2">
    <location>
        <begin position="156"/>
        <end position="169"/>
    </location>
</feature>
<dbReference type="GO" id="GO:0005793">
    <property type="term" value="C:endoplasmic reticulum-Golgi intermediate compartment"/>
    <property type="evidence" value="ECO:0007669"/>
    <property type="project" value="TreeGrafter"/>
</dbReference>
<dbReference type="InterPro" id="IPR011992">
    <property type="entry name" value="EF-hand-dom_pair"/>
</dbReference>
<dbReference type="PANTHER" id="PTHR19237:SF20">
    <property type="entry name" value="NUCLEOBINDIN 1"/>
    <property type="match status" value="1"/>
</dbReference>
<dbReference type="Gene3D" id="1.10.238.10">
    <property type="entry name" value="EF-hand"/>
    <property type="match status" value="1"/>
</dbReference>
<feature type="signal peptide" evidence="3">
    <location>
        <begin position="1"/>
        <end position="20"/>
    </location>
</feature>
<proteinExistence type="predicted"/>
<feature type="chain" id="PRO_5043126190" evidence="3">
    <location>
        <begin position="21"/>
        <end position="390"/>
    </location>
</feature>
<dbReference type="GO" id="GO:0070062">
    <property type="term" value="C:extracellular exosome"/>
    <property type="evidence" value="ECO:0007669"/>
    <property type="project" value="TreeGrafter"/>
</dbReference>
<dbReference type="PANTHER" id="PTHR19237">
    <property type="entry name" value="NUCLEOBINDIN"/>
    <property type="match status" value="1"/>
</dbReference>
<evidence type="ECO:0000256" key="1">
    <source>
        <dbReference type="ARBA" id="ARBA00022729"/>
    </source>
</evidence>
<dbReference type="EMBL" id="UYYF01000045">
    <property type="protein sequence ID" value="VDM95593.1"/>
    <property type="molecule type" value="Genomic_DNA"/>
</dbReference>
<evidence type="ECO:0000256" key="3">
    <source>
        <dbReference type="SAM" id="SignalP"/>
    </source>
</evidence>
<feature type="region of interest" description="Disordered" evidence="2">
    <location>
        <begin position="359"/>
        <end position="390"/>
    </location>
</feature>
<dbReference type="OrthoDB" id="5982823at2759"/>
<accession>A0A0N5CKH4</accession>
<evidence type="ECO:0000313" key="6">
    <source>
        <dbReference type="WBParaSite" id="TCLT_0000057101-mRNA-1"/>
    </source>
</evidence>